<dbReference type="Gene3D" id="3.20.20.80">
    <property type="entry name" value="Glycosidases"/>
    <property type="match status" value="1"/>
</dbReference>
<dbReference type="PANTHER" id="PTHR10353">
    <property type="entry name" value="GLYCOSYL HYDROLASE"/>
    <property type="match status" value="1"/>
</dbReference>
<keyword evidence="10" id="KW-1185">Reference proteome</keyword>
<evidence type="ECO:0000256" key="5">
    <source>
        <dbReference type="ARBA" id="ARBA00023295"/>
    </source>
</evidence>
<dbReference type="PRINTS" id="PR00131">
    <property type="entry name" value="GLHYDRLASE1"/>
</dbReference>
<evidence type="ECO:0000256" key="3">
    <source>
        <dbReference type="ARBA" id="ARBA00023001"/>
    </source>
</evidence>
<dbReference type="RefSeq" id="WP_233374351.1">
    <property type="nucleotide sequence ID" value="NZ_JAJTWU010000009.1"/>
</dbReference>
<feature type="chain" id="PRO_5045839522" description="Beta-glucosidase" evidence="8">
    <location>
        <begin position="28"/>
        <end position="489"/>
    </location>
</feature>
<dbReference type="PANTHER" id="PTHR10353:SF36">
    <property type="entry name" value="LP05116P"/>
    <property type="match status" value="1"/>
</dbReference>
<dbReference type="PROSITE" id="PS51318">
    <property type="entry name" value="TAT"/>
    <property type="match status" value="1"/>
</dbReference>
<evidence type="ECO:0000256" key="7">
    <source>
        <dbReference type="RuleBase" id="RU361175"/>
    </source>
</evidence>
<evidence type="ECO:0000313" key="9">
    <source>
        <dbReference type="EMBL" id="MCE4556966.1"/>
    </source>
</evidence>
<keyword evidence="5 7" id="KW-0326">Glycosidase</keyword>
<evidence type="ECO:0000256" key="8">
    <source>
        <dbReference type="SAM" id="SignalP"/>
    </source>
</evidence>
<dbReference type="EMBL" id="JAJTWU010000009">
    <property type="protein sequence ID" value="MCE4556966.1"/>
    <property type="molecule type" value="Genomic_DNA"/>
</dbReference>
<feature type="signal peptide" evidence="8">
    <location>
        <begin position="1"/>
        <end position="27"/>
    </location>
</feature>
<organism evidence="9 10">
    <name type="scientific">Pelomonas cellulosilytica</name>
    <dbReference type="NCBI Taxonomy" id="2906762"/>
    <lineage>
        <taxon>Bacteria</taxon>
        <taxon>Pseudomonadati</taxon>
        <taxon>Pseudomonadota</taxon>
        <taxon>Betaproteobacteria</taxon>
        <taxon>Burkholderiales</taxon>
        <taxon>Sphaerotilaceae</taxon>
        <taxon>Roseateles</taxon>
    </lineage>
</organism>
<accession>A0ABS8Y1P0</accession>
<dbReference type="SUPFAM" id="SSF51445">
    <property type="entry name" value="(Trans)glycosidases"/>
    <property type="match status" value="1"/>
</dbReference>
<dbReference type="InterPro" id="IPR017853">
    <property type="entry name" value="GH"/>
</dbReference>
<keyword evidence="4" id="KW-0119">Carbohydrate metabolism</keyword>
<keyword evidence="2 7" id="KW-0378">Hydrolase</keyword>
<protein>
    <recommendedName>
        <fullName evidence="7">Beta-glucosidase</fullName>
        <ecNumber evidence="7">3.2.1.21</ecNumber>
    </recommendedName>
</protein>
<dbReference type="NCBIfam" id="TIGR03356">
    <property type="entry name" value="BGL"/>
    <property type="match status" value="1"/>
</dbReference>
<dbReference type="Pfam" id="PF00232">
    <property type="entry name" value="Glyco_hydro_1"/>
    <property type="match status" value="1"/>
</dbReference>
<keyword evidence="6" id="KW-0624">Polysaccharide degradation</keyword>
<dbReference type="Proteomes" id="UP001200741">
    <property type="component" value="Unassembled WGS sequence"/>
</dbReference>
<gene>
    <name evidence="9" type="ORF">LXT13_21440</name>
</gene>
<dbReference type="InterPro" id="IPR006311">
    <property type="entry name" value="TAT_signal"/>
</dbReference>
<name>A0ABS8Y1P0_9BURK</name>
<dbReference type="InterPro" id="IPR001360">
    <property type="entry name" value="Glyco_hydro_1"/>
</dbReference>
<dbReference type="GO" id="GO:0008422">
    <property type="term" value="F:beta-glucosidase activity"/>
    <property type="evidence" value="ECO:0007669"/>
    <property type="project" value="UniProtKB-EC"/>
</dbReference>
<evidence type="ECO:0000256" key="1">
    <source>
        <dbReference type="ARBA" id="ARBA00010838"/>
    </source>
</evidence>
<comment type="caution">
    <text evidence="9">The sequence shown here is derived from an EMBL/GenBank/DDBJ whole genome shotgun (WGS) entry which is preliminary data.</text>
</comment>
<proteinExistence type="inferred from homology"/>
<evidence type="ECO:0000313" key="10">
    <source>
        <dbReference type="Proteomes" id="UP001200741"/>
    </source>
</evidence>
<dbReference type="EC" id="3.2.1.21" evidence="7"/>
<comment type="similarity">
    <text evidence="1 7">Belongs to the glycosyl hydrolase 1 family.</text>
</comment>
<evidence type="ECO:0000256" key="6">
    <source>
        <dbReference type="ARBA" id="ARBA00023326"/>
    </source>
</evidence>
<keyword evidence="8" id="KW-0732">Signal</keyword>
<dbReference type="InterPro" id="IPR017736">
    <property type="entry name" value="Glyco_hydro_1_beta-glucosidase"/>
</dbReference>
<evidence type="ECO:0000256" key="2">
    <source>
        <dbReference type="ARBA" id="ARBA00022801"/>
    </source>
</evidence>
<evidence type="ECO:0000256" key="4">
    <source>
        <dbReference type="ARBA" id="ARBA00023277"/>
    </source>
</evidence>
<keyword evidence="3" id="KW-0136">Cellulose degradation</keyword>
<reference evidence="9 10" key="1">
    <citation type="submission" date="2021-12" db="EMBL/GenBank/DDBJ databases">
        <title>Genome seq of P8.</title>
        <authorList>
            <person name="Seo T."/>
        </authorList>
    </citation>
    <scope>NUCLEOTIDE SEQUENCE [LARGE SCALE GENOMIC DNA]</scope>
    <source>
        <strain evidence="9 10">P8</strain>
    </source>
</reference>
<comment type="catalytic activity">
    <reaction evidence="7">
        <text>Hydrolysis of terminal, non-reducing beta-D-glucosyl residues with release of beta-D-glucose.</text>
        <dbReference type="EC" id="3.2.1.21"/>
    </reaction>
</comment>
<sequence>MTSPRSPRRRQLFAAAALPALAPAAFAATPPKRPAPGAAPLGYASAFPADFVFGVAAASAQLEGAAFEDGKGESVWDRFSRIPGKVHNGDTPDVACDHYHRFDEDFALMASLGIKTYRLSIAWPRIYPNGDGEVNPKGLDFYRRLFASMKKHGIEPWVTMFHWDLPQALEDRGGWTSRVTVDAFGRYADTIVKAFAQDVKHWITLNEILCFTLLGYGTGTKAPGRKESPKVVNQTYHHALLCHGHGVRAVRQFGGKGAIVGLTDNCAVAVPVTETPANIAAAKAWFEDRNAQVLGAIHAGKYTANFLARVGADAPDVQPGDFGLISLPTDFLGLNIYSATYVRAGRNGAAYESLPHPTNYPRADSVWLRLVPQCIYWGTRLAAECYGHKAVYITENGCGYDDEPVVNGEVLDLHRRDYLRGHLREAHRAIGDGVPLKGYFLWSFIDNYEWEDGYQRRFGIVHCDYQTQVRTPKLSAHYYSDVIRERRIL</sequence>